<feature type="region of interest" description="Disordered" evidence="1">
    <location>
        <begin position="61"/>
        <end position="83"/>
    </location>
</feature>
<name>A0AAD2H6K1_9AGAR</name>
<dbReference type="AlphaFoldDB" id="A0AAD2H6K1"/>
<organism evidence="2 3">
    <name type="scientific">Mycena citricolor</name>
    <dbReference type="NCBI Taxonomy" id="2018698"/>
    <lineage>
        <taxon>Eukaryota</taxon>
        <taxon>Fungi</taxon>
        <taxon>Dikarya</taxon>
        <taxon>Basidiomycota</taxon>
        <taxon>Agaricomycotina</taxon>
        <taxon>Agaricomycetes</taxon>
        <taxon>Agaricomycetidae</taxon>
        <taxon>Agaricales</taxon>
        <taxon>Marasmiineae</taxon>
        <taxon>Mycenaceae</taxon>
        <taxon>Mycena</taxon>
    </lineage>
</organism>
<sequence length="83" mass="9130">MSGLDSKIINSDHDVLNQEPTSSLNPWFRFAMCTDFSRYSMGSTANALSSGVLASAIWAKSSGRSHQYADRSKNQRTRGPECV</sequence>
<evidence type="ECO:0000313" key="3">
    <source>
        <dbReference type="Proteomes" id="UP001295794"/>
    </source>
</evidence>
<proteinExistence type="predicted"/>
<gene>
    <name evidence="2" type="ORF">MYCIT1_LOCUS12703</name>
</gene>
<evidence type="ECO:0000313" key="2">
    <source>
        <dbReference type="EMBL" id="CAK5269178.1"/>
    </source>
</evidence>
<dbReference type="EMBL" id="CAVNYO010000141">
    <property type="protein sequence ID" value="CAK5269178.1"/>
    <property type="molecule type" value="Genomic_DNA"/>
</dbReference>
<dbReference type="Proteomes" id="UP001295794">
    <property type="component" value="Unassembled WGS sequence"/>
</dbReference>
<comment type="caution">
    <text evidence="2">The sequence shown here is derived from an EMBL/GenBank/DDBJ whole genome shotgun (WGS) entry which is preliminary data.</text>
</comment>
<keyword evidence="3" id="KW-1185">Reference proteome</keyword>
<evidence type="ECO:0000256" key="1">
    <source>
        <dbReference type="SAM" id="MobiDB-lite"/>
    </source>
</evidence>
<reference evidence="2" key="1">
    <citation type="submission" date="2023-11" db="EMBL/GenBank/DDBJ databases">
        <authorList>
            <person name="De Vega J J."/>
            <person name="De Vega J J."/>
        </authorList>
    </citation>
    <scope>NUCLEOTIDE SEQUENCE</scope>
</reference>
<accession>A0AAD2H6K1</accession>
<protein>
    <submittedName>
        <fullName evidence="2">Uncharacterized protein</fullName>
    </submittedName>
</protein>